<feature type="compositionally biased region" description="Basic and acidic residues" evidence="1">
    <location>
        <begin position="60"/>
        <end position="69"/>
    </location>
</feature>
<sequence length="69" mass="8324">MDEADRLREQQEIELEKHRLQTLESSLKTNEDFDDEEGIESKRKRRILVPSIEYSDNENDENKTEEKEN</sequence>
<name>A0A2N0NXX9_9GLOM</name>
<comment type="caution">
    <text evidence="2">The sequence shown here is derived from an EMBL/GenBank/DDBJ whole genome shotgun (WGS) entry which is preliminary data.</text>
</comment>
<proteinExistence type="predicted"/>
<reference evidence="2 3" key="1">
    <citation type="submission" date="2016-04" db="EMBL/GenBank/DDBJ databases">
        <title>Genome analyses suggest a sexual origin of heterokaryosis in a supposedly ancient asexual fungus.</title>
        <authorList>
            <person name="Ropars J."/>
            <person name="Sedzielewska K."/>
            <person name="Noel J."/>
            <person name="Charron P."/>
            <person name="Farinelli L."/>
            <person name="Marton T."/>
            <person name="Kruger M."/>
            <person name="Pelin A."/>
            <person name="Brachmann A."/>
            <person name="Corradi N."/>
        </authorList>
    </citation>
    <scope>NUCLEOTIDE SEQUENCE [LARGE SCALE GENOMIC DNA]</scope>
    <source>
        <strain evidence="2 3">A5</strain>
    </source>
</reference>
<organism evidence="2 3">
    <name type="scientific">Rhizophagus irregularis</name>
    <dbReference type="NCBI Taxonomy" id="588596"/>
    <lineage>
        <taxon>Eukaryota</taxon>
        <taxon>Fungi</taxon>
        <taxon>Fungi incertae sedis</taxon>
        <taxon>Mucoromycota</taxon>
        <taxon>Glomeromycotina</taxon>
        <taxon>Glomeromycetes</taxon>
        <taxon>Glomerales</taxon>
        <taxon>Glomeraceae</taxon>
        <taxon>Rhizophagus</taxon>
    </lineage>
</organism>
<evidence type="ECO:0000313" key="2">
    <source>
        <dbReference type="EMBL" id="PKB99417.1"/>
    </source>
</evidence>
<dbReference type="EMBL" id="LLXJ01002199">
    <property type="protein sequence ID" value="PKB99417.1"/>
    <property type="molecule type" value="Genomic_DNA"/>
</dbReference>
<evidence type="ECO:0000256" key="1">
    <source>
        <dbReference type="SAM" id="MobiDB-lite"/>
    </source>
</evidence>
<dbReference type="VEuPathDB" id="FungiDB:RhiirA1_541877"/>
<protein>
    <submittedName>
        <fullName evidence="2">Uncharacterized protein</fullName>
    </submittedName>
</protein>
<accession>A0A2N0NXX9</accession>
<gene>
    <name evidence="2" type="ORF">RhiirA5_429725</name>
</gene>
<evidence type="ECO:0000313" key="3">
    <source>
        <dbReference type="Proteomes" id="UP000232722"/>
    </source>
</evidence>
<feature type="region of interest" description="Disordered" evidence="1">
    <location>
        <begin position="50"/>
        <end position="69"/>
    </location>
</feature>
<dbReference type="AlphaFoldDB" id="A0A2N0NXX9"/>
<reference evidence="2 3" key="2">
    <citation type="submission" date="2017-09" db="EMBL/GenBank/DDBJ databases">
        <title>Extensive intraspecific genome diversity in a model arbuscular mycorrhizal fungus.</title>
        <authorList>
            <person name="Chen E.C."/>
            <person name="Morin E."/>
            <person name="Beaudet D."/>
            <person name="Noel J."/>
            <person name="Ndikumana S."/>
            <person name="Charron P."/>
            <person name="St-Onge C."/>
            <person name="Giorgi J."/>
            <person name="Grigoriev I.V."/>
            <person name="Roux C."/>
            <person name="Martin F.M."/>
            <person name="Corradi N."/>
        </authorList>
    </citation>
    <scope>NUCLEOTIDE SEQUENCE [LARGE SCALE GENOMIC DNA]</scope>
    <source>
        <strain evidence="2 3">A5</strain>
    </source>
</reference>
<dbReference type="Proteomes" id="UP000232722">
    <property type="component" value="Unassembled WGS sequence"/>
</dbReference>